<comment type="caution">
    <text evidence="3">The sequence shown here is derived from an EMBL/GenBank/DDBJ whole genome shotgun (WGS) entry which is preliminary data.</text>
</comment>
<dbReference type="EMBL" id="MJEQ01037183">
    <property type="protein sequence ID" value="OIT08187.1"/>
    <property type="molecule type" value="Genomic_DNA"/>
</dbReference>
<keyword evidence="4" id="KW-1185">Reference proteome</keyword>
<evidence type="ECO:0000256" key="1">
    <source>
        <dbReference type="SAM" id="MobiDB-lite"/>
    </source>
</evidence>
<evidence type="ECO:0000259" key="2">
    <source>
        <dbReference type="PROSITE" id="PS50879"/>
    </source>
</evidence>
<feature type="domain" description="RNase H type-1" evidence="2">
    <location>
        <begin position="452"/>
        <end position="565"/>
    </location>
</feature>
<reference evidence="3" key="1">
    <citation type="submission" date="2016-11" db="EMBL/GenBank/DDBJ databases">
        <title>The genome of Nicotiana attenuata.</title>
        <authorList>
            <person name="Xu S."/>
            <person name="Brockmoeller T."/>
            <person name="Gaquerel E."/>
            <person name="Navarro A."/>
            <person name="Kuhl H."/>
            <person name="Gase K."/>
            <person name="Ling Z."/>
            <person name="Zhou W."/>
            <person name="Kreitzer C."/>
            <person name="Stanke M."/>
            <person name="Tang H."/>
            <person name="Lyons E."/>
            <person name="Pandey P."/>
            <person name="Pandey S.P."/>
            <person name="Timmermann B."/>
            <person name="Baldwin I.T."/>
        </authorList>
    </citation>
    <scope>NUCLEOTIDE SEQUENCE [LARGE SCALE GENOMIC DNA]</scope>
    <source>
        <strain evidence="3">UT</strain>
    </source>
</reference>
<evidence type="ECO:0000313" key="4">
    <source>
        <dbReference type="Proteomes" id="UP000187609"/>
    </source>
</evidence>
<dbReference type="SUPFAM" id="SSF53098">
    <property type="entry name" value="Ribonuclease H-like"/>
    <property type="match status" value="1"/>
</dbReference>
<sequence length="565" mass="63166">MRTIPLKGAVKIGAYNLKNVFIDFDLEEDHKSVYGRSPLIIGGMKMKLQKWTADFKPGVETTMAPVWINLPDLRWHFFEWAAFCRIVEPIGILIICDKATLLKTRPTTAKIKIQIDNAKPLLKEGHSDLKCGVQHPELRELATIFENKGNKATILENKIMEVTGGNVRNEMEVDKRANISEINKEQTTSTMEMENREEEEGWTTVTNSKGKKKGRKNTNKAQSTEVAEENQNTSKIQKDINERSVSSSEEKIQQSMKNASQAHNLQGIIGTIKPPKDPDGNHILLDFSGKDKDVAMDNIAIETNSQDDDNGVGDYSHFETDLEEEVEETPFLKEQASLSEEEASKTGKNTMDNMDFETEKVLTQDQKLISDVNNLSPRELDEPTISDDVNKLIALPTEEELKSCILSMDPDSSPGPDGFTAKIFQTCWSIVASDIVQSFISIFCGVELRRPTPQFVKLNSDGSCNAGNCGGGGVIRDKDGCLIFAYSLPLGTGSSNWAEASALHYGIKWCLSNGLQYITAESDSKLHVECVNGRYATPWRIPNEVEELKEFMVQSRLTLKHCYRE</sequence>
<dbReference type="Pfam" id="PF13456">
    <property type="entry name" value="RVT_3"/>
    <property type="match status" value="1"/>
</dbReference>
<organism evidence="3 4">
    <name type="scientific">Nicotiana attenuata</name>
    <name type="common">Coyote tobacco</name>
    <dbReference type="NCBI Taxonomy" id="49451"/>
    <lineage>
        <taxon>Eukaryota</taxon>
        <taxon>Viridiplantae</taxon>
        <taxon>Streptophyta</taxon>
        <taxon>Embryophyta</taxon>
        <taxon>Tracheophyta</taxon>
        <taxon>Spermatophyta</taxon>
        <taxon>Magnoliopsida</taxon>
        <taxon>eudicotyledons</taxon>
        <taxon>Gunneridae</taxon>
        <taxon>Pentapetalae</taxon>
        <taxon>asterids</taxon>
        <taxon>lamiids</taxon>
        <taxon>Solanales</taxon>
        <taxon>Solanaceae</taxon>
        <taxon>Nicotianoideae</taxon>
        <taxon>Nicotianeae</taxon>
        <taxon>Nicotiana</taxon>
    </lineage>
</organism>
<evidence type="ECO:0000313" key="3">
    <source>
        <dbReference type="EMBL" id="OIT08187.1"/>
    </source>
</evidence>
<dbReference type="InterPro" id="IPR002156">
    <property type="entry name" value="RNaseH_domain"/>
</dbReference>
<feature type="region of interest" description="Disordered" evidence="1">
    <location>
        <begin position="182"/>
        <end position="261"/>
    </location>
</feature>
<dbReference type="CDD" id="cd06222">
    <property type="entry name" value="RNase_H_like"/>
    <property type="match status" value="1"/>
</dbReference>
<dbReference type="InterPro" id="IPR036397">
    <property type="entry name" value="RNaseH_sf"/>
</dbReference>
<dbReference type="Pfam" id="PF14111">
    <property type="entry name" value="DUF4283"/>
    <property type="match status" value="1"/>
</dbReference>
<feature type="compositionally biased region" description="Basic residues" evidence="1">
    <location>
        <begin position="209"/>
        <end position="218"/>
    </location>
</feature>
<name>A0A1J6JBH6_NICAT</name>
<dbReference type="GO" id="GO:0003676">
    <property type="term" value="F:nucleic acid binding"/>
    <property type="evidence" value="ECO:0007669"/>
    <property type="project" value="InterPro"/>
</dbReference>
<gene>
    <name evidence="3" type="ORF">A4A49_06431</name>
</gene>
<dbReference type="InterPro" id="IPR025558">
    <property type="entry name" value="DUF4283"/>
</dbReference>
<dbReference type="PROSITE" id="PS50879">
    <property type="entry name" value="RNASE_H_1"/>
    <property type="match status" value="1"/>
</dbReference>
<dbReference type="InterPro" id="IPR012337">
    <property type="entry name" value="RNaseH-like_sf"/>
</dbReference>
<dbReference type="GO" id="GO:0004523">
    <property type="term" value="F:RNA-DNA hybrid ribonuclease activity"/>
    <property type="evidence" value="ECO:0007669"/>
    <property type="project" value="InterPro"/>
</dbReference>
<dbReference type="InterPro" id="IPR053151">
    <property type="entry name" value="RNase_H-like"/>
</dbReference>
<proteinExistence type="predicted"/>
<feature type="compositionally biased region" description="Basic and acidic residues" evidence="1">
    <location>
        <begin position="236"/>
        <end position="252"/>
    </location>
</feature>
<dbReference type="Gene3D" id="3.30.420.10">
    <property type="entry name" value="Ribonuclease H-like superfamily/Ribonuclease H"/>
    <property type="match status" value="1"/>
</dbReference>
<dbReference type="AlphaFoldDB" id="A0A1J6JBH6"/>
<feature type="region of interest" description="Disordered" evidence="1">
    <location>
        <begin position="326"/>
        <end position="351"/>
    </location>
</feature>
<dbReference type="Proteomes" id="UP000187609">
    <property type="component" value="Unassembled WGS sequence"/>
</dbReference>
<protein>
    <recommendedName>
        <fullName evidence="2">RNase H type-1 domain-containing protein</fullName>
    </recommendedName>
</protein>
<dbReference type="PANTHER" id="PTHR47723">
    <property type="entry name" value="OS05G0353850 PROTEIN"/>
    <property type="match status" value="1"/>
</dbReference>
<dbReference type="SMR" id="A0A1J6JBH6"/>
<feature type="compositionally biased region" description="Polar residues" evidence="1">
    <location>
        <begin position="221"/>
        <end position="235"/>
    </location>
</feature>
<accession>A0A1J6JBH6</accession>
<dbReference type="InterPro" id="IPR044730">
    <property type="entry name" value="RNase_H-like_dom_plant"/>
</dbReference>
<dbReference type="PANTHER" id="PTHR47723:SF14">
    <property type="entry name" value="RNASE H TYPE-1 DOMAIN-CONTAINING PROTEIN"/>
    <property type="match status" value="1"/>
</dbReference>
<dbReference type="Gramene" id="OIT08187">
    <property type="protein sequence ID" value="OIT08187"/>
    <property type="gene ID" value="A4A49_06431"/>
</dbReference>